<evidence type="ECO:0000313" key="4">
    <source>
        <dbReference type="EMBL" id="CEK95837.1"/>
    </source>
</evidence>
<evidence type="ECO:0000313" key="1">
    <source>
        <dbReference type="EMBL" id="CEK95833.1"/>
    </source>
</evidence>
<proteinExistence type="predicted"/>
<evidence type="ECO:0000313" key="2">
    <source>
        <dbReference type="EMBL" id="CEK95834.1"/>
    </source>
</evidence>
<sequence>MFLLGPATFSLTVCNMCHPANKNMSMKHLVNNISKNHNISRKKYAVSIGCLHRDPP</sequence>
<accession>A0A0B7BRE6</accession>
<dbReference type="EMBL" id="HACG01048968">
    <property type="protein sequence ID" value="CEK95833.1"/>
    <property type="molecule type" value="Transcribed_RNA"/>
</dbReference>
<gene>
    <name evidence="5" type="primary">ORF208946</name>
    <name evidence="1" type="synonym">ORF208916</name>
    <name evidence="2" type="synonym">ORF208920</name>
    <name evidence="3" type="synonym">ORF208929</name>
    <name evidence="4" type="synonym">ORF208932</name>
</gene>
<evidence type="ECO:0000313" key="5">
    <source>
        <dbReference type="EMBL" id="CEK95839.1"/>
    </source>
</evidence>
<evidence type="ECO:0000313" key="3">
    <source>
        <dbReference type="EMBL" id="CEK95836.1"/>
    </source>
</evidence>
<dbReference type="EMBL" id="HACG01048969">
    <property type="protein sequence ID" value="CEK95834.1"/>
    <property type="molecule type" value="Transcribed_RNA"/>
</dbReference>
<protein>
    <submittedName>
        <fullName evidence="5">Uncharacterized protein</fullName>
    </submittedName>
</protein>
<dbReference type="AlphaFoldDB" id="A0A0B7BRE6"/>
<dbReference type="EMBL" id="HACG01048972">
    <property type="protein sequence ID" value="CEK95837.1"/>
    <property type="molecule type" value="Transcribed_RNA"/>
</dbReference>
<dbReference type="EMBL" id="HACG01048971">
    <property type="protein sequence ID" value="CEK95836.1"/>
    <property type="molecule type" value="Transcribed_RNA"/>
</dbReference>
<reference evidence="5" key="1">
    <citation type="submission" date="2014-12" db="EMBL/GenBank/DDBJ databases">
        <title>Insight into the proteome of Arion vulgaris.</title>
        <authorList>
            <person name="Aradska J."/>
            <person name="Bulat T."/>
            <person name="Smidak R."/>
            <person name="Sarate P."/>
            <person name="Gangsoo J."/>
            <person name="Sialana F."/>
            <person name="Bilban M."/>
            <person name="Lubec G."/>
        </authorList>
    </citation>
    <scope>NUCLEOTIDE SEQUENCE</scope>
    <source>
        <tissue evidence="5">Skin</tissue>
    </source>
</reference>
<name>A0A0B7BRE6_9EUPU</name>
<dbReference type="EMBL" id="HACG01048974">
    <property type="protein sequence ID" value="CEK95839.1"/>
    <property type="molecule type" value="Transcribed_RNA"/>
</dbReference>
<organism evidence="5">
    <name type="scientific">Arion vulgaris</name>
    <dbReference type="NCBI Taxonomy" id="1028688"/>
    <lineage>
        <taxon>Eukaryota</taxon>
        <taxon>Metazoa</taxon>
        <taxon>Spiralia</taxon>
        <taxon>Lophotrochozoa</taxon>
        <taxon>Mollusca</taxon>
        <taxon>Gastropoda</taxon>
        <taxon>Heterobranchia</taxon>
        <taxon>Euthyneura</taxon>
        <taxon>Panpulmonata</taxon>
        <taxon>Eupulmonata</taxon>
        <taxon>Stylommatophora</taxon>
        <taxon>Helicina</taxon>
        <taxon>Arionoidea</taxon>
        <taxon>Arionidae</taxon>
        <taxon>Arion</taxon>
    </lineage>
</organism>